<organism evidence="2">
    <name type="scientific">marine metagenome</name>
    <dbReference type="NCBI Taxonomy" id="408172"/>
    <lineage>
        <taxon>unclassified sequences</taxon>
        <taxon>metagenomes</taxon>
        <taxon>ecological metagenomes</taxon>
    </lineage>
</organism>
<dbReference type="AlphaFoldDB" id="A0A381SXB9"/>
<proteinExistence type="predicted"/>
<sequence>VSDSESVITQEMRDAIGVESDPVVNEVERGAIIKFAQAIGDESPIYNNEEAARETRYGGIVAPPTFLRSMRVGPNKVTVQSPYPANLDGGSEWEYFEPIRPGDLITVTQYLADVHERQGRLGNMLIMVRETKYINQFGNVAALQRSTGISYQPK</sequence>
<accession>A0A381SXB9</accession>
<feature type="domain" description="FAS1-like dehydratase" evidence="1">
    <location>
        <begin position="15"/>
        <end position="142"/>
    </location>
</feature>
<dbReference type="InterPro" id="IPR039569">
    <property type="entry name" value="FAS1-like_DH_region"/>
</dbReference>
<evidence type="ECO:0000259" key="1">
    <source>
        <dbReference type="Pfam" id="PF13452"/>
    </source>
</evidence>
<dbReference type="Pfam" id="PF13452">
    <property type="entry name" value="FAS1_DH_region"/>
    <property type="match status" value="1"/>
</dbReference>
<evidence type="ECO:0000313" key="2">
    <source>
        <dbReference type="EMBL" id="SVA08652.1"/>
    </source>
</evidence>
<dbReference type="InterPro" id="IPR029069">
    <property type="entry name" value="HotDog_dom_sf"/>
</dbReference>
<feature type="non-terminal residue" evidence="2">
    <location>
        <position position="1"/>
    </location>
</feature>
<dbReference type="Gene3D" id="3.10.129.10">
    <property type="entry name" value="Hotdog Thioesterase"/>
    <property type="match status" value="1"/>
</dbReference>
<protein>
    <recommendedName>
        <fullName evidence="1">FAS1-like dehydratase domain-containing protein</fullName>
    </recommendedName>
</protein>
<dbReference type="SUPFAM" id="SSF54637">
    <property type="entry name" value="Thioesterase/thiol ester dehydrase-isomerase"/>
    <property type="match status" value="1"/>
</dbReference>
<gene>
    <name evidence="2" type="ORF">METZ01_LOCUS61506</name>
</gene>
<dbReference type="EMBL" id="UINC01003713">
    <property type="protein sequence ID" value="SVA08652.1"/>
    <property type="molecule type" value="Genomic_DNA"/>
</dbReference>
<dbReference type="CDD" id="cd03441">
    <property type="entry name" value="R_hydratase_like"/>
    <property type="match status" value="1"/>
</dbReference>
<reference evidence="2" key="1">
    <citation type="submission" date="2018-05" db="EMBL/GenBank/DDBJ databases">
        <authorList>
            <person name="Lanie J.A."/>
            <person name="Ng W.-L."/>
            <person name="Kazmierczak K.M."/>
            <person name="Andrzejewski T.M."/>
            <person name="Davidsen T.M."/>
            <person name="Wayne K.J."/>
            <person name="Tettelin H."/>
            <person name="Glass J.I."/>
            <person name="Rusch D."/>
            <person name="Podicherti R."/>
            <person name="Tsui H.-C.T."/>
            <person name="Winkler M.E."/>
        </authorList>
    </citation>
    <scope>NUCLEOTIDE SEQUENCE</scope>
</reference>
<name>A0A381SXB9_9ZZZZ</name>